<gene>
    <name evidence="22" type="ORF">BQ4739_LOCUS15474</name>
</gene>
<feature type="compositionally biased region" description="Low complexity" evidence="19">
    <location>
        <begin position="1291"/>
        <end position="1318"/>
    </location>
</feature>
<dbReference type="PROSITE" id="PS51193">
    <property type="entry name" value="HELICASE_ATP_BIND_2"/>
    <property type="match status" value="1"/>
</dbReference>
<evidence type="ECO:0000256" key="1">
    <source>
        <dbReference type="ARBA" id="ARBA00004123"/>
    </source>
</evidence>
<keyword evidence="23" id="KW-1185">Reference proteome</keyword>
<dbReference type="GO" id="GO:0016818">
    <property type="term" value="F:hydrolase activity, acting on acid anhydrides, in phosphorus-containing anhydrides"/>
    <property type="evidence" value="ECO:0007669"/>
    <property type="project" value="InterPro"/>
</dbReference>
<dbReference type="InterPro" id="IPR006554">
    <property type="entry name" value="Helicase-like_DEXD_c2"/>
</dbReference>
<evidence type="ECO:0000256" key="18">
    <source>
        <dbReference type="PROSITE-ProRule" id="PRU00175"/>
    </source>
</evidence>
<feature type="domain" description="Helicase ATP-binding" evidence="21">
    <location>
        <begin position="7"/>
        <end position="302"/>
    </location>
</feature>
<dbReference type="GO" id="GO:0005524">
    <property type="term" value="F:ATP binding"/>
    <property type="evidence" value="ECO:0007669"/>
    <property type="project" value="UniProtKB-KW"/>
</dbReference>
<dbReference type="CDD" id="cd18788">
    <property type="entry name" value="SF2_C_XPD"/>
    <property type="match status" value="1"/>
</dbReference>
<keyword evidence="18" id="KW-0863">Zinc-finger</keyword>
<evidence type="ECO:0000256" key="7">
    <source>
        <dbReference type="ARBA" id="ARBA00022801"/>
    </source>
</evidence>
<evidence type="ECO:0000256" key="15">
    <source>
        <dbReference type="ARBA" id="ARBA00023242"/>
    </source>
</evidence>
<evidence type="ECO:0000256" key="3">
    <source>
        <dbReference type="ARBA" id="ARBA00022485"/>
    </source>
</evidence>
<dbReference type="STRING" id="3088.A0A383WD75"/>
<feature type="region of interest" description="Disordered" evidence="19">
    <location>
        <begin position="993"/>
        <end position="1028"/>
    </location>
</feature>
<dbReference type="InterPro" id="IPR027417">
    <property type="entry name" value="P-loop_NTPase"/>
</dbReference>
<keyword evidence="11" id="KW-0411">Iron-sulfur</keyword>
<evidence type="ECO:0000256" key="5">
    <source>
        <dbReference type="ARBA" id="ARBA00022741"/>
    </source>
</evidence>
<dbReference type="CDD" id="cd17970">
    <property type="entry name" value="DEAHc_FancJ"/>
    <property type="match status" value="1"/>
</dbReference>
<dbReference type="PROSITE" id="PS00690">
    <property type="entry name" value="DEAH_ATP_HELICASE"/>
    <property type="match status" value="1"/>
</dbReference>
<organism evidence="22 23">
    <name type="scientific">Tetradesmus obliquus</name>
    <name type="common">Green alga</name>
    <name type="synonym">Acutodesmus obliquus</name>
    <dbReference type="NCBI Taxonomy" id="3088"/>
    <lineage>
        <taxon>Eukaryota</taxon>
        <taxon>Viridiplantae</taxon>
        <taxon>Chlorophyta</taxon>
        <taxon>core chlorophytes</taxon>
        <taxon>Chlorophyceae</taxon>
        <taxon>CS clade</taxon>
        <taxon>Sphaeropleales</taxon>
        <taxon>Scenedesmaceae</taxon>
        <taxon>Tetradesmus</taxon>
    </lineage>
</organism>
<evidence type="ECO:0000256" key="8">
    <source>
        <dbReference type="ARBA" id="ARBA00022806"/>
    </source>
</evidence>
<keyword evidence="8" id="KW-0347">Helicase</keyword>
<dbReference type="SUPFAM" id="SSF57850">
    <property type="entry name" value="RING/U-box"/>
    <property type="match status" value="1"/>
</dbReference>
<keyword evidence="13" id="KW-0234">DNA repair</keyword>
<dbReference type="InterPro" id="IPR002464">
    <property type="entry name" value="DNA/RNA_helicase_DEAH_CS"/>
</dbReference>
<dbReference type="InterPro" id="IPR014013">
    <property type="entry name" value="Helic_SF1/SF2_ATP-bd_DinG/Rad3"/>
</dbReference>
<reference evidence="22 23" key="1">
    <citation type="submission" date="2016-10" db="EMBL/GenBank/DDBJ databases">
        <authorList>
            <person name="Cai Z."/>
        </authorList>
    </citation>
    <scope>NUCLEOTIDE SEQUENCE [LARGE SCALE GENOMIC DNA]</scope>
</reference>
<dbReference type="Pfam" id="PF06733">
    <property type="entry name" value="DEAD_2"/>
    <property type="match status" value="1"/>
</dbReference>
<dbReference type="InterPro" id="IPR013020">
    <property type="entry name" value="Rad3/Chl1-like"/>
</dbReference>
<keyword evidence="9" id="KW-0067">ATP-binding</keyword>
<feature type="compositionally biased region" description="Low complexity" evidence="19">
    <location>
        <begin position="1359"/>
        <end position="1385"/>
    </location>
</feature>
<dbReference type="GO" id="GO:0045910">
    <property type="term" value="P:negative regulation of DNA recombination"/>
    <property type="evidence" value="ECO:0007669"/>
    <property type="project" value="TreeGrafter"/>
</dbReference>
<evidence type="ECO:0000313" key="22">
    <source>
        <dbReference type="EMBL" id="SZX75173.1"/>
    </source>
</evidence>
<feature type="compositionally biased region" description="Low complexity" evidence="19">
    <location>
        <begin position="1074"/>
        <end position="1108"/>
    </location>
</feature>
<dbReference type="GO" id="GO:0070182">
    <property type="term" value="F:DNA polymerase binding"/>
    <property type="evidence" value="ECO:0007669"/>
    <property type="project" value="TreeGrafter"/>
</dbReference>
<evidence type="ECO:0000256" key="13">
    <source>
        <dbReference type="ARBA" id="ARBA00023204"/>
    </source>
</evidence>
<evidence type="ECO:0000256" key="17">
    <source>
        <dbReference type="ARBA" id="ARBA00073810"/>
    </source>
</evidence>
<evidence type="ECO:0000256" key="19">
    <source>
        <dbReference type="SAM" id="MobiDB-lite"/>
    </source>
</evidence>
<evidence type="ECO:0000259" key="20">
    <source>
        <dbReference type="PROSITE" id="PS50089"/>
    </source>
</evidence>
<dbReference type="InterPro" id="IPR006555">
    <property type="entry name" value="ATP-dep_Helicase_C"/>
</dbReference>
<evidence type="ECO:0000256" key="12">
    <source>
        <dbReference type="ARBA" id="ARBA00023125"/>
    </source>
</evidence>
<keyword evidence="7" id="KW-0378">Hydrolase</keyword>
<dbReference type="GO" id="GO:0005634">
    <property type="term" value="C:nucleus"/>
    <property type="evidence" value="ECO:0007669"/>
    <property type="project" value="UniProtKB-SubCell"/>
</dbReference>
<dbReference type="InterPro" id="IPR010614">
    <property type="entry name" value="RAD3-like_helicase_DEAD"/>
</dbReference>
<dbReference type="Pfam" id="PF13307">
    <property type="entry name" value="Helicase_C_2"/>
    <property type="match status" value="1"/>
</dbReference>
<evidence type="ECO:0000259" key="21">
    <source>
        <dbReference type="PROSITE" id="PS51193"/>
    </source>
</evidence>
<dbReference type="GO" id="GO:0010569">
    <property type="term" value="P:regulation of double-strand break repair via homologous recombination"/>
    <property type="evidence" value="ECO:0007669"/>
    <property type="project" value="TreeGrafter"/>
</dbReference>
<dbReference type="Gene3D" id="3.40.50.300">
    <property type="entry name" value="P-loop containing nucleotide triphosphate hydrolases"/>
    <property type="match status" value="2"/>
</dbReference>
<dbReference type="PANTHER" id="PTHR11472:SF34">
    <property type="entry name" value="REGULATOR OF TELOMERE ELONGATION HELICASE 1"/>
    <property type="match status" value="1"/>
</dbReference>
<keyword evidence="4" id="KW-0479">Metal-binding</keyword>
<name>A0A383WD75_TETOB</name>
<dbReference type="GO" id="GO:0051539">
    <property type="term" value="F:4 iron, 4 sulfur cluster binding"/>
    <property type="evidence" value="ECO:0007669"/>
    <property type="project" value="UniProtKB-KW"/>
</dbReference>
<feature type="region of interest" description="Disordered" evidence="19">
    <location>
        <begin position="1058"/>
        <end position="1108"/>
    </location>
</feature>
<feature type="region of interest" description="Disordered" evidence="19">
    <location>
        <begin position="831"/>
        <end position="853"/>
    </location>
</feature>
<accession>A0A383WD75</accession>
<dbReference type="Proteomes" id="UP000256970">
    <property type="component" value="Unassembled WGS sequence"/>
</dbReference>
<dbReference type="GO" id="GO:0003677">
    <property type="term" value="F:DNA binding"/>
    <property type="evidence" value="ECO:0007669"/>
    <property type="project" value="UniProtKB-KW"/>
</dbReference>
<keyword evidence="15" id="KW-0539">Nucleus</keyword>
<dbReference type="GO" id="GO:1904430">
    <property type="term" value="P:negative regulation of t-circle formation"/>
    <property type="evidence" value="ECO:0007669"/>
    <property type="project" value="TreeGrafter"/>
</dbReference>
<dbReference type="EMBL" id="FNXT01001226">
    <property type="protein sequence ID" value="SZX75173.1"/>
    <property type="molecule type" value="Genomic_DNA"/>
</dbReference>
<dbReference type="GO" id="GO:0003678">
    <property type="term" value="F:DNA helicase activity"/>
    <property type="evidence" value="ECO:0007669"/>
    <property type="project" value="InterPro"/>
</dbReference>
<dbReference type="PROSITE" id="PS50089">
    <property type="entry name" value="ZF_RING_2"/>
    <property type="match status" value="1"/>
</dbReference>
<keyword evidence="18" id="KW-0862">Zinc</keyword>
<comment type="subcellular location">
    <subcellularLocation>
        <location evidence="1">Nucleus</location>
    </subcellularLocation>
</comment>
<dbReference type="SMART" id="SM00491">
    <property type="entry name" value="HELICc2"/>
    <property type="match status" value="1"/>
</dbReference>
<sequence length="1460" mass="153184">MPIYNIRGYDVDFPHEAYPCQITYMEQVLGALEQGENALLESPTGTGKTLCLLCATLAWREAFVKKGKDAAKEGSSALTLYDYQQQQAGIGAPADPAAAQHKGPSIIYSSRTHSQLAQVIKELRNTSYRVRTTVLGSRTQLCLHDKVSKLAGQAANFTCRALVAHKQCRWHTKHRQERVMKELSSAVPAPVDIEELVKIGRHAEVCPYFLSRDMANTAEVIFMPYNYLVDSQSRSQLSGINWTNAVIIVDEAHNIQDACNSNASFDLSGDQLLAAIQEMESAAGVVKENISSGRAQEGLTVYHEGGQLMPSSDAGQQAELLDRLGLGVKLLSALYQRVCELDPAAGPAAAAAAGGSSSGSALGDGVAHKGEALLAMLEELQITPESYSRHLQPLLMDAAGVLSDHELASGRGMAARSGVVAGGLSALLAALDIVFASALPLWIDPVRRVNGPPAHRGYRMFVHKPENKQGGGKKGRGTLVMGGSPTLSYWCFIPGVSMVSLRQLPLRSVLLTSGTLSPLESFAHELQLGFKYTLENPHVINNDQVWVGVIGSGPTGVTLNSSFANRNSDRYKDELGHAIVNFARVVPDGLLVFFPAYGVMQSCLDHWKASSGPGGGPSIWERILRHKAPVVEPRDSGSFGAAIADYQAKLDDPAGGGAVLFAVCRGKVSEGIDFSDKAGRGVVITGLPFPAAHDPHVKLQQQLLDEEARAGAAGISGGRGLSGQQWYVQQGLRAVNQAMGRVIRHRWDYGAVLLADERFGSAQNKRHLSRWLREQVTSHSSFGGAIGSLTKFFKDKGNIAASAAAARAAGPAAAASNAACPSAFQLIGGAEGQPGQGSRAAARSAAAEQQQRRQQLMAVPRAVDVLGLIGREEGGSSGAAAAAAAGPGSQLDSLIADMRPAEEAARSKLQQQQQLVAGRAAGSGRILPSSSSTGGRIPRSSIALSFEAERAGARQSGSGLGLSRAAAPAAAAAVAAAENEIIGPAHLVQKHKQRQLAAAGDGTADAAADAQQQQQQQQQGKGKPPLRMGQFLKQWNSTQIEQQKQQAQELEQQQQQQQVEKQQQQKHSAEHQKQQVPDAKQQQQQDQQPRDQQQQQQQQQQEVAAAEPAPALHPKSFFKLLHEQLQPQQMAAVKALLTAYKASRDLSAFVDGLIAELGASSSSGSSSSSHLLAGFAAFMPSKDREWFSRLVAALPQQQPAAAATVRQPDGAAAAAAAAARQVKQSSSSVQQQAQAGKPRQNQAGLAGEKRRSSSSSGAHQPAAAAAAAGGSSAAQAGSKRLKVQQQPVGSAVGAGKTAGNAAAGAGSKQQQKLAVQKAQGGGVPGASSSKGSGQAAYGSGLAAIAAAATAAVEAKAPAAATAAGRPQQQQPQPGLRLSKQQQQQQPGPSLVGKQPLGKLSCKPCCMCKKAPMAAAHKAGCGHLGCYSCWVQLLSKNLRGVGCPVCSKLVRRQQLAQVPFA</sequence>
<keyword evidence="5" id="KW-0547">Nucleotide-binding</keyword>
<dbReference type="GO" id="GO:0090657">
    <property type="term" value="P:telomeric loop disassembly"/>
    <property type="evidence" value="ECO:0007669"/>
    <property type="project" value="TreeGrafter"/>
</dbReference>
<dbReference type="GO" id="GO:0006281">
    <property type="term" value="P:DNA repair"/>
    <property type="evidence" value="ECO:0007669"/>
    <property type="project" value="UniProtKB-KW"/>
</dbReference>
<keyword evidence="12" id="KW-0238">DNA-binding</keyword>
<feature type="compositionally biased region" description="Low complexity" evidence="19">
    <location>
        <begin position="836"/>
        <end position="853"/>
    </location>
</feature>
<evidence type="ECO:0000256" key="4">
    <source>
        <dbReference type="ARBA" id="ARBA00022723"/>
    </source>
</evidence>
<comment type="similarity">
    <text evidence="2">Belongs to the helicase family. RAD3/XPD subfamily.</text>
</comment>
<evidence type="ECO:0000256" key="2">
    <source>
        <dbReference type="ARBA" id="ARBA00009146"/>
    </source>
</evidence>
<dbReference type="PANTHER" id="PTHR11472">
    <property type="entry name" value="DNA REPAIR DEAD HELICASE RAD3/XP-D SUBFAMILY MEMBER"/>
    <property type="match status" value="1"/>
</dbReference>
<feature type="region of interest" description="Disordered" evidence="19">
    <location>
        <begin position="906"/>
        <end position="938"/>
    </location>
</feature>
<dbReference type="NCBIfam" id="TIGR00604">
    <property type="entry name" value="rad3"/>
    <property type="match status" value="1"/>
</dbReference>
<dbReference type="InterPro" id="IPR001841">
    <property type="entry name" value="Znf_RING"/>
</dbReference>
<feature type="compositionally biased region" description="Low complexity" evidence="19">
    <location>
        <begin position="1253"/>
        <end position="1278"/>
    </location>
</feature>
<feature type="domain" description="RING-type" evidence="20">
    <location>
        <begin position="1404"/>
        <end position="1446"/>
    </location>
</feature>
<evidence type="ECO:0000256" key="10">
    <source>
        <dbReference type="ARBA" id="ARBA00023004"/>
    </source>
</evidence>
<feature type="compositionally biased region" description="Low complexity" evidence="19">
    <location>
        <begin position="997"/>
        <end position="1020"/>
    </location>
</feature>
<keyword evidence="6" id="KW-0227">DNA damage</keyword>
<dbReference type="InterPro" id="IPR045028">
    <property type="entry name" value="DinG/Rad3-like"/>
</dbReference>
<dbReference type="GO" id="GO:0008270">
    <property type="term" value="F:zinc ion binding"/>
    <property type="evidence" value="ECO:0007669"/>
    <property type="project" value="UniProtKB-KW"/>
</dbReference>
<keyword evidence="10" id="KW-0408">Iron</keyword>
<feature type="compositionally biased region" description="Low complexity" evidence="19">
    <location>
        <begin position="1216"/>
        <end position="1235"/>
    </location>
</feature>
<evidence type="ECO:0000256" key="16">
    <source>
        <dbReference type="ARBA" id="ARBA00049360"/>
    </source>
</evidence>
<evidence type="ECO:0000256" key="11">
    <source>
        <dbReference type="ARBA" id="ARBA00023014"/>
    </source>
</evidence>
<dbReference type="SMART" id="SM00488">
    <property type="entry name" value="DEXDc2"/>
    <property type="match status" value="1"/>
</dbReference>
<dbReference type="InterPro" id="IPR057498">
    <property type="entry name" value="Rtel1_ARCH"/>
</dbReference>
<evidence type="ECO:0000256" key="14">
    <source>
        <dbReference type="ARBA" id="ARBA00023235"/>
    </source>
</evidence>
<evidence type="ECO:0000256" key="9">
    <source>
        <dbReference type="ARBA" id="ARBA00022840"/>
    </source>
</evidence>
<keyword evidence="3" id="KW-0004">4Fe-4S</keyword>
<feature type="region of interest" description="Disordered" evidence="19">
    <location>
        <begin position="1216"/>
        <end position="1332"/>
    </location>
</feature>
<dbReference type="FunFam" id="3.40.50.300:FF:000431">
    <property type="entry name" value="Regulator of telomere elongation helicase 1"/>
    <property type="match status" value="1"/>
</dbReference>
<dbReference type="SUPFAM" id="SSF52540">
    <property type="entry name" value="P-loop containing nucleoside triphosphate hydrolases"/>
    <property type="match status" value="1"/>
</dbReference>
<feature type="region of interest" description="Disordered" evidence="19">
    <location>
        <begin position="1359"/>
        <end position="1392"/>
    </location>
</feature>
<evidence type="ECO:0000313" key="23">
    <source>
        <dbReference type="Proteomes" id="UP000256970"/>
    </source>
</evidence>
<keyword evidence="14" id="KW-0413">Isomerase</keyword>
<evidence type="ECO:0000256" key="6">
    <source>
        <dbReference type="ARBA" id="ARBA00022763"/>
    </source>
</evidence>
<dbReference type="Pfam" id="PF23109">
    <property type="entry name" value="ARCH_RTEL1"/>
    <property type="match status" value="1"/>
</dbReference>
<protein>
    <recommendedName>
        <fullName evidence="17">Regulator of telomere elongation helicase 1 homolog</fullName>
    </recommendedName>
</protein>
<proteinExistence type="inferred from homology"/>
<comment type="catalytic activity">
    <reaction evidence="16">
        <text>ATP + H2O = ADP + phosphate + H(+)</text>
        <dbReference type="Rhea" id="RHEA:13065"/>
        <dbReference type="ChEBI" id="CHEBI:15377"/>
        <dbReference type="ChEBI" id="CHEBI:15378"/>
        <dbReference type="ChEBI" id="CHEBI:30616"/>
        <dbReference type="ChEBI" id="CHEBI:43474"/>
        <dbReference type="ChEBI" id="CHEBI:456216"/>
    </reaction>
</comment>